<feature type="domain" description="LysM" evidence="2">
    <location>
        <begin position="80"/>
        <end position="129"/>
    </location>
</feature>
<dbReference type="Pfam" id="PF01476">
    <property type="entry name" value="LysM"/>
    <property type="match status" value="1"/>
</dbReference>
<keyword evidence="1" id="KW-0472">Membrane</keyword>
<feature type="transmembrane region" description="Helical" evidence="1">
    <location>
        <begin position="41"/>
        <end position="60"/>
    </location>
</feature>
<dbReference type="EMBL" id="SOHM01000011">
    <property type="protein sequence ID" value="TFD92636.1"/>
    <property type="molecule type" value="Genomic_DNA"/>
</dbReference>
<dbReference type="SMART" id="SM00257">
    <property type="entry name" value="LysM"/>
    <property type="match status" value="1"/>
</dbReference>
<reference evidence="3 4" key="1">
    <citation type="submission" date="2019-03" db="EMBL/GenBank/DDBJ databases">
        <title>Genomics of glacier-inhabiting Cryobacterium strains.</title>
        <authorList>
            <person name="Liu Q."/>
            <person name="Xin Y.-H."/>
        </authorList>
    </citation>
    <scope>NUCLEOTIDE SEQUENCE [LARGE SCALE GENOMIC DNA]</scope>
    <source>
        <strain evidence="3 4">Sr59</strain>
    </source>
</reference>
<evidence type="ECO:0000259" key="2">
    <source>
        <dbReference type="SMART" id="SM00257"/>
    </source>
</evidence>
<dbReference type="Proteomes" id="UP000298468">
    <property type="component" value="Unassembled WGS sequence"/>
</dbReference>
<sequence length="132" mass="13484">MSAYAVKPGSIIHAAASHTRISPAQASTPATHLRLTRRGRAVFTTLAAVPLVLGAIGVALNGGMAAAEGTAGIGAAAFDYVTIEAGQSLWQLAETIAPSQDPRDVIADIVNLNQLASEAVQPGQRLALPADY</sequence>
<accession>A0A4R9BYQ3</accession>
<dbReference type="AlphaFoldDB" id="A0A4R9BYQ3"/>
<dbReference type="InterPro" id="IPR018392">
    <property type="entry name" value="LysM"/>
</dbReference>
<gene>
    <name evidence="3" type="ORF">E3T61_05905</name>
</gene>
<proteinExistence type="predicted"/>
<organism evidence="3 4">
    <name type="scientific">Cryobacterium lactosi</name>
    <dbReference type="NCBI Taxonomy" id="1259202"/>
    <lineage>
        <taxon>Bacteria</taxon>
        <taxon>Bacillati</taxon>
        <taxon>Actinomycetota</taxon>
        <taxon>Actinomycetes</taxon>
        <taxon>Micrococcales</taxon>
        <taxon>Microbacteriaceae</taxon>
        <taxon>Cryobacterium</taxon>
    </lineage>
</organism>
<dbReference type="Gene3D" id="3.10.350.10">
    <property type="entry name" value="LysM domain"/>
    <property type="match status" value="1"/>
</dbReference>
<evidence type="ECO:0000313" key="4">
    <source>
        <dbReference type="Proteomes" id="UP000298468"/>
    </source>
</evidence>
<dbReference type="RefSeq" id="WP_134639975.1">
    <property type="nucleotide sequence ID" value="NZ_SOHM01000011.1"/>
</dbReference>
<keyword evidence="1" id="KW-1133">Transmembrane helix</keyword>
<comment type="caution">
    <text evidence="3">The sequence shown here is derived from an EMBL/GenBank/DDBJ whole genome shotgun (WGS) entry which is preliminary data.</text>
</comment>
<protein>
    <recommendedName>
        <fullName evidence="2">LysM domain-containing protein</fullName>
    </recommendedName>
</protein>
<keyword evidence="4" id="KW-1185">Reference proteome</keyword>
<dbReference type="OrthoDB" id="5084290at2"/>
<dbReference type="InterPro" id="IPR036779">
    <property type="entry name" value="LysM_dom_sf"/>
</dbReference>
<evidence type="ECO:0000256" key="1">
    <source>
        <dbReference type="SAM" id="Phobius"/>
    </source>
</evidence>
<name>A0A4R9BYQ3_9MICO</name>
<evidence type="ECO:0000313" key="3">
    <source>
        <dbReference type="EMBL" id="TFD92636.1"/>
    </source>
</evidence>
<keyword evidence="1" id="KW-0812">Transmembrane</keyword>